<reference evidence="3" key="1">
    <citation type="submission" date="2016-02" db="EMBL/GenBank/DDBJ databases">
        <title>Draft genome sequence of Microdochium bolleyi, a fungal endophyte of beachgrass.</title>
        <authorList>
            <consortium name="DOE Joint Genome Institute"/>
            <person name="David A.S."/>
            <person name="May G."/>
            <person name="Haridas S."/>
            <person name="Lim J."/>
            <person name="Wang M."/>
            <person name="Labutti K."/>
            <person name="Lipzen A."/>
            <person name="Barry K."/>
            <person name="Grigoriev I.V."/>
        </authorList>
    </citation>
    <scope>NUCLEOTIDE SEQUENCE [LARGE SCALE GENOMIC DNA]</scope>
    <source>
        <strain evidence="3">J235TASD1</strain>
    </source>
</reference>
<keyword evidence="1" id="KW-0472">Membrane</keyword>
<dbReference type="PANTHER" id="PTHR12459:SF15">
    <property type="entry name" value="TRANSMEMBRANE PROTEIN 135"/>
    <property type="match status" value="1"/>
</dbReference>
<organism evidence="2 3">
    <name type="scientific">Microdochium bolleyi</name>
    <dbReference type="NCBI Taxonomy" id="196109"/>
    <lineage>
        <taxon>Eukaryota</taxon>
        <taxon>Fungi</taxon>
        <taxon>Dikarya</taxon>
        <taxon>Ascomycota</taxon>
        <taxon>Pezizomycotina</taxon>
        <taxon>Sordariomycetes</taxon>
        <taxon>Xylariomycetidae</taxon>
        <taxon>Xylariales</taxon>
        <taxon>Microdochiaceae</taxon>
        <taxon>Microdochium</taxon>
    </lineage>
</organism>
<dbReference type="InterPro" id="IPR026749">
    <property type="entry name" value="Tmem135"/>
</dbReference>
<dbReference type="Proteomes" id="UP000070501">
    <property type="component" value="Unassembled WGS sequence"/>
</dbReference>
<keyword evidence="3" id="KW-1185">Reference proteome</keyword>
<protein>
    <recommendedName>
        <fullName evidence="4">Integral membrane protein</fullName>
    </recommendedName>
</protein>
<feature type="transmembrane region" description="Helical" evidence="1">
    <location>
        <begin position="368"/>
        <end position="390"/>
    </location>
</feature>
<keyword evidence="1" id="KW-0812">Transmembrane</keyword>
<dbReference type="OrthoDB" id="4021778at2759"/>
<sequence>MAAPSGMAIPSPGRHVSRLRKLEDPVPVLLRPVLRAFFLGYGSAVAPRILTLVLQHITRLRQRRKAKSSGDACCEPREPFPVALLRLLRGGFDIRRFPTFCAALAGGSTLLEVLLSKALNKWAQSLSSVARTRLSRWFATFIASWLSLTLLQSKPSEAFSATVVENSEYTPGPQEKTIRYAGRSLDLTLFAVTRALDVIVGELWARRKQRRLAAGKEWTAIEILLSKLADPAMFATSCSFIMWAWIYHPYRLRKAYYSWIKSAAAVDLRLVKVLQRCRTGELRYGEDTGQASVLQEMCHEYKWPLAWGDPAVAIPFPCEMVHMGRGPSCEYHALARFLKSFKWAMATYLPLNLILVARSPGFASVRKAILSATRSSAFLGSFIALFYYGVCLARTRVGPHVLGTDPASRNKIDGGICIGTGCALCGWSILLEKPGRASNFGLFVAPRAMATLLPRRYAWDKQWRETLVFAASTAVVFTCVLENKGRVRGWLGPVLATALKP</sequence>
<name>A0A136JIG2_9PEZI</name>
<keyword evidence="1" id="KW-1133">Transmembrane helix</keyword>
<dbReference type="AlphaFoldDB" id="A0A136JIG2"/>
<gene>
    <name evidence="2" type="ORF">Micbo1qcDRAFT_191538</name>
</gene>
<dbReference type="EMBL" id="KQ964245">
    <property type="protein sequence ID" value="KXJ96906.1"/>
    <property type="molecule type" value="Genomic_DNA"/>
</dbReference>
<dbReference type="InParanoid" id="A0A136JIG2"/>
<dbReference type="PANTHER" id="PTHR12459">
    <property type="entry name" value="TRANSMEMBRANE PROTEIN 135-RELATED"/>
    <property type="match status" value="1"/>
</dbReference>
<evidence type="ECO:0008006" key="4">
    <source>
        <dbReference type="Google" id="ProtNLM"/>
    </source>
</evidence>
<accession>A0A136JIG2</accession>
<proteinExistence type="predicted"/>
<evidence type="ECO:0000256" key="1">
    <source>
        <dbReference type="SAM" id="Phobius"/>
    </source>
</evidence>
<evidence type="ECO:0000313" key="2">
    <source>
        <dbReference type="EMBL" id="KXJ96906.1"/>
    </source>
</evidence>
<evidence type="ECO:0000313" key="3">
    <source>
        <dbReference type="Proteomes" id="UP000070501"/>
    </source>
</evidence>